<evidence type="ECO:0000256" key="3">
    <source>
        <dbReference type="ARBA" id="ARBA00022989"/>
    </source>
</evidence>
<evidence type="ECO:0008006" key="8">
    <source>
        <dbReference type="Google" id="ProtNLM"/>
    </source>
</evidence>
<proteinExistence type="predicted"/>
<name>A0A5C6EQI0_9BACT</name>
<dbReference type="PROSITE" id="PS51257">
    <property type="entry name" value="PROKAR_LIPOPROTEIN"/>
    <property type="match status" value="1"/>
</dbReference>
<feature type="transmembrane region" description="Helical" evidence="5">
    <location>
        <begin position="56"/>
        <end position="82"/>
    </location>
</feature>
<evidence type="ECO:0000313" key="6">
    <source>
        <dbReference type="EMBL" id="TWU49649.1"/>
    </source>
</evidence>
<sequence>MNVLDRIDRIVRPIAIPNLTITLVGCQFVFWVLSLVDPTMIERGKLVWDLVIAGEVWRLGTFLLIAPTSNPIFAVFYFYIFYMMGTALEQQWGNIRYCSFIYVGILLSLIAAGIAHDQAVTGFFLEATVFLAFATYNPNFEFLLFFVLPVKIKYLAWLQAAVYVLTFIAAPMAGKMLVLASVGNYLLFFGRGLFGKGANFHRQLTWKKKQTAQAKVPRHVCHVCKIDSNTHPKMEFRYCSQCDGHFAYCEEHLRDHPHVNKNAKG</sequence>
<evidence type="ECO:0000256" key="4">
    <source>
        <dbReference type="ARBA" id="ARBA00023136"/>
    </source>
</evidence>
<protein>
    <recommendedName>
        <fullName evidence="8">Peptidase S54 rhomboid domain-containing protein</fullName>
    </recommendedName>
</protein>
<evidence type="ECO:0000256" key="1">
    <source>
        <dbReference type="ARBA" id="ARBA00004141"/>
    </source>
</evidence>
<feature type="transmembrane region" description="Helical" evidence="5">
    <location>
        <begin position="127"/>
        <end position="147"/>
    </location>
</feature>
<keyword evidence="3 5" id="KW-1133">Transmembrane helix</keyword>
<feature type="transmembrane region" description="Helical" evidence="5">
    <location>
        <begin position="14"/>
        <end position="36"/>
    </location>
</feature>
<feature type="transmembrane region" description="Helical" evidence="5">
    <location>
        <begin position="94"/>
        <end position="115"/>
    </location>
</feature>
<feature type="transmembrane region" description="Helical" evidence="5">
    <location>
        <begin position="154"/>
        <end position="170"/>
    </location>
</feature>
<reference evidence="6 7" key="1">
    <citation type="submission" date="2019-02" db="EMBL/GenBank/DDBJ databases">
        <title>Deep-cultivation of Planctomycetes and their phenomic and genomic characterization uncovers novel biology.</title>
        <authorList>
            <person name="Wiegand S."/>
            <person name="Jogler M."/>
            <person name="Boedeker C."/>
            <person name="Pinto D."/>
            <person name="Vollmers J."/>
            <person name="Rivas-Marin E."/>
            <person name="Kohn T."/>
            <person name="Peeters S.H."/>
            <person name="Heuer A."/>
            <person name="Rast P."/>
            <person name="Oberbeckmann S."/>
            <person name="Bunk B."/>
            <person name="Jeske O."/>
            <person name="Meyerdierks A."/>
            <person name="Storesund J.E."/>
            <person name="Kallscheuer N."/>
            <person name="Luecker S."/>
            <person name="Lage O.M."/>
            <person name="Pohl T."/>
            <person name="Merkel B.J."/>
            <person name="Hornburger P."/>
            <person name="Mueller R.-W."/>
            <person name="Bruemmer F."/>
            <person name="Labrenz M."/>
            <person name="Spormann A.M."/>
            <person name="Op Den Camp H."/>
            <person name="Overmann J."/>
            <person name="Amann R."/>
            <person name="Jetten M.S.M."/>
            <person name="Mascher T."/>
            <person name="Medema M.H."/>
            <person name="Devos D.P."/>
            <person name="Kaster A.-K."/>
            <person name="Ovreas L."/>
            <person name="Rohde M."/>
            <person name="Galperin M.Y."/>
            <person name="Jogler C."/>
        </authorList>
    </citation>
    <scope>NUCLEOTIDE SEQUENCE [LARGE SCALE GENOMIC DNA]</scope>
    <source>
        <strain evidence="6 7">Poly59</strain>
    </source>
</reference>
<keyword evidence="7" id="KW-1185">Reference proteome</keyword>
<evidence type="ECO:0000256" key="5">
    <source>
        <dbReference type="SAM" id="Phobius"/>
    </source>
</evidence>
<dbReference type="Gene3D" id="1.20.1540.10">
    <property type="entry name" value="Rhomboid-like"/>
    <property type="match status" value="1"/>
</dbReference>
<keyword evidence="4 5" id="KW-0472">Membrane</keyword>
<comment type="caution">
    <text evidence="6">The sequence shown here is derived from an EMBL/GenBank/DDBJ whole genome shotgun (WGS) entry which is preliminary data.</text>
</comment>
<dbReference type="InterPro" id="IPR035952">
    <property type="entry name" value="Rhomboid-like_sf"/>
</dbReference>
<dbReference type="EMBL" id="SJPX01000004">
    <property type="protein sequence ID" value="TWU49649.1"/>
    <property type="molecule type" value="Genomic_DNA"/>
</dbReference>
<dbReference type="AlphaFoldDB" id="A0A5C6EQI0"/>
<dbReference type="GO" id="GO:0016020">
    <property type="term" value="C:membrane"/>
    <property type="evidence" value="ECO:0007669"/>
    <property type="project" value="UniProtKB-SubCell"/>
</dbReference>
<evidence type="ECO:0000313" key="7">
    <source>
        <dbReference type="Proteomes" id="UP000317977"/>
    </source>
</evidence>
<gene>
    <name evidence="6" type="ORF">Poly59_42710</name>
</gene>
<feature type="transmembrane region" description="Helical" evidence="5">
    <location>
        <begin position="176"/>
        <end position="194"/>
    </location>
</feature>
<keyword evidence="2 5" id="KW-0812">Transmembrane</keyword>
<dbReference type="SUPFAM" id="SSF144091">
    <property type="entry name" value="Rhomboid-like"/>
    <property type="match status" value="1"/>
</dbReference>
<evidence type="ECO:0000256" key="2">
    <source>
        <dbReference type="ARBA" id="ARBA00022692"/>
    </source>
</evidence>
<dbReference type="OrthoDB" id="9778756at2"/>
<accession>A0A5C6EQI0</accession>
<organism evidence="6 7">
    <name type="scientific">Rubripirellula reticaptiva</name>
    <dbReference type="NCBI Taxonomy" id="2528013"/>
    <lineage>
        <taxon>Bacteria</taxon>
        <taxon>Pseudomonadati</taxon>
        <taxon>Planctomycetota</taxon>
        <taxon>Planctomycetia</taxon>
        <taxon>Pirellulales</taxon>
        <taxon>Pirellulaceae</taxon>
        <taxon>Rubripirellula</taxon>
    </lineage>
</organism>
<comment type="subcellular location">
    <subcellularLocation>
        <location evidence="1">Membrane</location>
        <topology evidence="1">Multi-pass membrane protein</topology>
    </subcellularLocation>
</comment>
<dbReference type="Proteomes" id="UP000317977">
    <property type="component" value="Unassembled WGS sequence"/>
</dbReference>